<dbReference type="Proteomes" id="UP001314263">
    <property type="component" value="Unassembled WGS sequence"/>
</dbReference>
<dbReference type="AlphaFoldDB" id="A0AAV1I6E5"/>
<dbReference type="EMBL" id="CAUYUE010000005">
    <property type="protein sequence ID" value="CAK0779603.1"/>
    <property type="molecule type" value="Genomic_DNA"/>
</dbReference>
<dbReference type="SUPFAM" id="SSF81606">
    <property type="entry name" value="PP2C-like"/>
    <property type="match status" value="1"/>
</dbReference>
<dbReference type="InterPro" id="IPR001932">
    <property type="entry name" value="PPM-type_phosphatase-like_dom"/>
</dbReference>
<feature type="compositionally biased region" description="Acidic residues" evidence="10">
    <location>
        <begin position="164"/>
        <end position="178"/>
    </location>
</feature>
<dbReference type="SMART" id="SM00332">
    <property type="entry name" value="PP2Cc"/>
    <property type="match status" value="1"/>
</dbReference>
<keyword evidence="8" id="KW-0464">Manganese</keyword>
<comment type="caution">
    <text evidence="12">The sequence shown here is derived from an EMBL/GenBank/DDBJ whole genome shotgun (WGS) entry which is preliminary data.</text>
</comment>
<keyword evidence="13" id="KW-1185">Reference proteome</keyword>
<feature type="compositionally biased region" description="Basic and acidic residues" evidence="10">
    <location>
        <begin position="153"/>
        <end position="163"/>
    </location>
</feature>
<evidence type="ECO:0000256" key="1">
    <source>
        <dbReference type="ARBA" id="ARBA00001936"/>
    </source>
</evidence>
<feature type="compositionally biased region" description="Acidic residues" evidence="10">
    <location>
        <begin position="195"/>
        <end position="209"/>
    </location>
</feature>
<comment type="similarity">
    <text evidence="9">Belongs to the PP2C family.</text>
</comment>
<dbReference type="PROSITE" id="PS51746">
    <property type="entry name" value="PPM_2"/>
    <property type="match status" value="1"/>
</dbReference>
<dbReference type="PANTHER" id="PTHR13832:SF840">
    <property type="entry name" value="PROTEIN PHOSPHATASE 2C 60-RELATED"/>
    <property type="match status" value="1"/>
</dbReference>
<organism evidence="12 13">
    <name type="scientific">Coccomyxa viridis</name>
    <dbReference type="NCBI Taxonomy" id="1274662"/>
    <lineage>
        <taxon>Eukaryota</taxon>
        <taxon>Viridiplantae</taxon>
        <taxon>Chlorophyta</taxon>
        <taxon>core chlorophytes</taxon>
        <taxon>Trebouxiophyceae</taxon>
        <taxon>Trebouxiophyceae incertae sedis</taxon>
        <taxon>Coccomyxaceae</taxon>
        <taxon>Coccomyxa</taxon>
    </lineage>
</organism>
<evidence type="ECO:0000259" key="11">
    <source>
        <dbReference type="PROSITE" id="PS51746"/>
    </source>
</evidence>
<evidence type="ECO:0000256" key="8">
    <source>
        <dbReference type="ARBA" id="ARBA00023211"/>
    </source>
</evidence>
<evidence type="ECO:0000256" key="4">
    <source>
        <dbReference type="ARBA" id="ARBA00022723"/>
    </source>
</evidence>
<feature type="region of interest" description="Disordered" evidence="10">
    <location>
        <begin position="539"/>
        <end position="572"/>
    </location>
</feature>
<dbReference type="InterPro" id="IPR036457">
    <property type="entry name" value="PPM-type-like_dom_sf"/>
</dbReference>
<dbReference type="GO" id="GO:0046872">
    <property type="term" value="F:metal ion binding"/>
    <property type="evidence" value="ECO:0007669"/>
    <property type="project" value="UniProtKB-KW"/>
</dbReference>
<dbReference type="InterPro" id="IPR000222">
    <property type="entry name" value="PP2C_BS"/>
</dbReference>
<keyword evidence="4" id="KW-0479">Metal-binding</keyword>
<comment type="cofactor">
    <cofactor evidence="2">
        <name>Mg(2+)</name>
        <dbReference type="ChEBI" id="CHEBI:18420"/>
    </cofactor>
</comment>
<protein>
    <recommendedName>
        <fullName evidence="3">protein-serine/threonine phosphatase</fullName>
        <ecNumber evidence="3">3.1.3.16</ecNumber>
    </recommendedName>
</protein>
<evidence type="ECO:0000256" key="9">
    <source>
        <dbReference type="RuleBase" id="RU003465"/>
    </source>
</evidence>
<keyword evidence="7 9" id="KW-0904">Protein phosphatase</keyword>
<dbReference type="Gene3D" id="3.60.40.10">
    <property type="entry name" value="PPM-type phosphatase domain"/>
    <property type="match status" value="2"/>
</dbReference>
<name>A0AAV1I6E5_9CHLO</name>
<sequence length="572" mass="61985">MGAYLSAPVTEKASDQGEDDVFRYGVCAMQGWRTEMEDAHSVVLNLDNSKSGFFGVFDGHGGKEVAKFSALYLAKELLKLEEFQKGDMSHALGRAFLRLDELLVEEHHMEELKRLAGPKEKRRSSNAPLVMDEAELPEVLREALRAARERMADKRARRARGEASTDDEDDDDDDEDFEEGDEIRMADVAQLMAVDSEEDDEDDEDDPDFDPLSKEDNSIQTSEMKVLDIGPSEAAVDPEKIGTGLKVRTGHARLEAGEGEAASPEPMDEEPEQHAEPGGQSPPESSVRNGAKRKRIAGAGDSGTPHSPNGIPSTSEADSSGSEEAEELAPSSSSEGDWGSAPRGQYTGPSAGCTAVVALVRGKDLWVANAGDSRCVASRRGRALALTHDHKPTDQVEMQRIAKAGGFVAEGRINGSLNLSRALGDMDYKQSKDMGPSAQMVIAVPEVRHLQLEDGDEFLILACDGIWDVLSNQEAVDFVRKRLARRMTPQAICEAMCDHCLAPDTQGCGKGCDNMSAVVVVLKPFSPFTKAEHEVDLGQLLPPPSLDDISPEFHDSTTEQAAPETPRTALDE</sequence>
<feature type="domain" description="PPM-type phosphatase" evidence="11">
    <location>
        <begin position="23"/>
        <end position="522"/>
    </location>
</feature>
<dbReference type="CDD" id="cd00143">
    <property type="entry name" value="PP2Cc"/>
    <property type="match status" value="2"/>
</dbReference>
<keyword evidence="5 9" id="KW-0378">Hydrolase</keyword>
<evidence type="ECO:0000256" key="2">
    <source>
        <dbReference type="ARBA" id="ARBA00001946"/>
    </source>
</evidence>
<evidence type="ECO:0000313" key="12">
    <source>
        <dbReference type="EMBL" id="CAK0779603.1"/>
    </source>
</evidence>
<dbReference type="InterPro" id="IPR015655">
    <property type="entry name" value="PP2C"/>
</dbReference>
<dbReference type="EC" id="3.1.3.16" evidence="3"/>
<feature type="region of interest" description="Disordered" evidence="10">
    <location>
        <begin position="195"/>
        <end position="348"/>
    </location>
</feature>
<reference evidence="12 13" key="1">
    <citation type="submission" date="2023-10" db="EMBL/GenBank/DDBJ databases">
        <authorList>
            <person name="Maclean D."/>
            <person name="Macfadyen A."/>
        </authorList>
    </citation>
    <scope>NUCLEOTIDE SEQUENCE [LARGE SCALE GENOMIC DNA]</scope>
</reference>
<proteinExistence type="inferred from homology"/>
<accession>A0AAV1I6E5</accession>
<evidence type="ECO:0000256" key="6">
    <source>
        <dbReference type="ARBA" id="ARBA00022842"/>
    </source>
</evidence>
<dbReference type="PANTHER" id="PTHR13832">
    <property type="entry name" value="PROTEIN PHOSPHATASE 2C"/>
    <property type="match status" value="1"/>
</dbReference>
<evidence type="ECO:0000256" key="7">
    <source>
        <dbReference type="ARBA" id="ARBA00022912"/>
    </source>
</evidence>
<feature type="region of interest" description="Disordered" evidence="10">
    <location>
        <begin position="153"/>
        <end position="178"/>
    </location>
</feature>
<dbReference type="GO" id="GO:0004722">
    <property type="term" value="F:protein serine/threonine phosphatase activity"/>
    <property type="evidence" value="ECO:0007669"/>
    <property type="project" value="UniProtKB-EC"/>
</dbReference>
<keyword evidence="6" id="KW-0460">Magnesium</keyword>
<dbReference type="PROSITE" id="PS01032">
    <property type="entry name" value="PPM_1"/>
    <property type="match status" value="1"/>
</dbReference>
<comment type="cofactor">
    <cofactor evidence="1">
        <name>Mn(2+)</name>
        <dbReference type="ChEBI" id="CHEBI:29035"/>
    </cofactor>
</comment>
<evidence type="ECO:0000256" key="5">
    <source>
        <dbReference type="ARBA" id="ARBA00022801"/>
    </source>
</evidence>
<evidence type="ECO:0000313" key="13">
    <source>
        <dbReference type="Proteomes" id="UP001314263"/>
    </source>
</evidence>
<gene>
    <name evidence="12" type="ORF">CVIRNUC_004815</name>
</gene>
<evidence type="ECO:0000256" key="10">
    <source>
        <dbReference type="SAM" id="MobiDB-lite"/>
    </source>
</evidence>
<dbReference type="Pfam" id="PF00481">
    <property type="entry name" value="PP2C"/>
    <property type="match status" value="2"/>
</dbReference>
<evidence type="ECO:0000256" key="3">
    <source>
        <dbReference type="ARBA" id="ARBA00013081"/>
    </source>
</evidence>